<dbReference type="PANTHER" id="PTHR23526">
    <property type="entry name" value="INTEGRAL MEMBRANE TRANSPORT PROTEIN-RELATED"/>
    <property type="match status" value="1"/>
</dbReference>
<dbReference type="RefSeq" id="WP_251222929.1">
    <property type="nucleotide sequence ID" value="NZ_JAMBOL010000005.1"/>
</dbReference>
<name>A0A9X2IQ15_9BACI</name>
<dbReference type="Pfam" id="PF07690">
    <property type="entry name" value="MFS_1"/>
    <property type="match status" value="1"/>
</dbReference>
<evidence type="ECO:0000313" key="8">
    <source>
        <dbReference type="EMBL" id="MCM3714143.1"/>
    </source>
</evidence>
<gene>
    <name evidence="8" type="ORF">M3202_08595</name>
</gene>
<feature type="transmembrane region" description="Helical" evidence="6">
    <location>
        <begin position="130"/>
        <end position="152"/>
    </location>
</feature>
<dbReference type="Proteomes" id="UP001139179">
    <property type="component" value="Unassembled WGS sequence"/>
</dbReference>
<dbReference type="GO" id="GO:0022857">
    <property type="term" value="F:transmembrane transporter activity"/>
    <property type="evidence" value="ECO:0007669"/>
    <property type="project" value="InterPro"/>
</dbReference>
<feature type="transmembrane region" description="Helical" evidence="6">
    <location>
        <begin position="354"/>
        <end position="383"/>
    </location>
</feature>
<dbReference type="GO" id="GO:0005886">
    <property type="term" value="C:plasma membrane"/>
    <property type="evidence" value="ECO:0007669"/>
    <property type="project" value="UniProtKB-SubCell"/>
</dbReference>
<reference evidence="8" key="1">
    <citation type="submission" date="2022-05" db="EMBL/GenBank/DDBJ databases">
        <title>Comparative Genomics of Spacecraft Associated Microbes.</title>
        <authorList>
            <person name="Tran M.T."/>
            <person name="Wright A."/>
            <person name="Seuylemezian A."/>
            <person name="Eisen J."/>
            <person name="Coil D."/>
        </authorList>
    </citation>
    <scope>NUCLEOTIDE SEQUENCE</scope>
    <source>
        <strain evidence="8">214.1.1</strain>
    </source>
</reference>
<evidence type="ECO:0000256" key="1">
    <source>
        <dbReference type="ARBA" id="ARBA00004651"/>
    </source>
</evidence>
<evidence type="ECO:0000256" key="4">
    <source>
        <dbReference type="ARBA" id="ARBA00022989"/>
    </source>
</evidence>
<proteinExistence type="predicted"/>
<organism evidence="8 9">
    <name type="scientific">Halalkalibacter oceani</name>
    <dbReference type="NCBI Taxonomy" id="1653776"/>
    <lineage>
        <taxon>Bacteria</taxon>
        <taxon>Bacillati</taxon>
        <taxon>Bacillota</taxon>
        <taxon>Bacilli</taxon>
        <taxon>Bacillales</taxon>
        <taxon>Bacillaceae</taxon>
        <taxon>Halalkalibacter</taxon>
    </lineage>
</organism>
<dbReference type="InterPro" id="IPR052528">
    <property type="entry name" value="Sugar_transport-like"/>
</dbReference>
<evidence type="ECO:0000259" key="7">
    <source>
        <dbReference type="PROSITE" id="PS50850"/>
    </source>
</evidence>
<feature type="domain" description="Major facilitator superfamily (MFS) profile" evidence="7">
    <location>
        <begin position="3"/>
        <end position="391"/>
    </location>
</feature>
<feature type="transmembrane region" description="Helical" evidence="6">
    <location>
        <begin position="37"/>
        <end position="58"/>
    </location>
</feature>
<comment type="caution">
    <text evidence="8">The sequence shown here is derived from an EMBL/GenBank/DDBJ whole genome shotgun (WGS) entry which is preliminary data.</text>
</comment>
<dbReference type="Gene3D" id="1.20.1250.20">
    <property type="entry name" value="MFS general substrate transporter like domains"/>
    <property type="match status" value="1"/>
</dbReference>
<dbReference type="InterPro" id="IPR036259">
    <property type="entry name" value="MFS_trans_sf"/>
</dbReference>
<evidence type="ECO:0000256" key="2">
    <source>
        <dbReference type="ARBA" id="ARBA00022448"/>
    </source>
</evidence>
<sequence length="393" mass="42767">MNPRLLIFFICFCSFLHQAIIQGIRPMVPLLAVELDASTFEIGLIAASFSFLPLFLAFKAGKIIDQFKGSFAIILGILTISFSLLIPFLWPMLPMLYLSQTLCGIAHLFIVIAFQNSLGHYVEIDKRDKYFGWHSFWVSGGQLLGPLIGGIISENSIYHTFFIFSMISFLVTILCLLVLRDRSEKTPAQAGQPATKLAHAAEYKAFDLIKIPGMAKAISASMFVQFSKDVLITYFPLFLQSKGASTTQIGALLSAQGVASMAIRSIQGKILTLGHRYTVLFVSLLWSGLCFALIPAFDSFLYWTLVCLVLGAGMGLAQPLSTVAVINLSPAGYSGRTLAIRITGNRIAQSASPLSFGIISHLVGLTPIFFICGALLFAGSFYVKSAAGKEEKA</sequence>
<evidence type="ECO:0000256" key="6">
    <source>
        <dbReference type="SAM" id="Phobius"/>
    </source>
</evidence>
<keyword evidence="5 6" id="KW-0472">Membrane</keyword>
<dbReference type="EMBL" id="JAMBOL010000005">
    <property type="protein sequence ID" value="MCM3714143.1"/>
    <property type="molecule type" value="Genomic_DNA"/>
</dbReference>
<dbReference type="InterPro" id="IPR011701">
    <property type="entry name" value="MFS"/>
</dbReference>
<evidence type="ECO:0000313" key="9">
    <source>
        <dbReference type="Proteomes" id="UP001139179"/>
    </source>
</evidence>
<keyword evidence="3 6" id="KW-0812">Transmembrane</keyword>
<protein>
    <submittedName>
        <fullName evidence="8">MFS transporter</fullName>
    </submittedName>
</protein>
<feature type="transmembrane region" description="Helical" evidence="6">
    <location>
        <begin position="158"/>
        <end position="179"/>
    </location>
</feature>
<keyword evidence="9" id="KW-1185">Reference proteome</keyword>
<feature type="transmembrane region" description="Helical" evidence="6">
    <location>
        <begin position="277"/>
        <end position="294"/>
    </location>
</feature>
<evidence type="ECO:0000256" key="3">
    <source>
        <dbReference type="ARBA" id="ARBA00022692"/>
    </source>
</evidence>
<dbReference type="SUPFAM" id="SSF103473">
    <property type="entry name" value="MFS general substrate transporter"/>
    <property type="match status" value="1"/>
</dbReference>
<feature type="transmembrane region" description="Helical" evidence="6">
    <location>
        <begin position="96"/>
        <end position="118"/>
    </location>
</feature>
<keyword evidence="2" id="KW-0813">Transport</keyword>
<dbReference type="PANTHER" id="PTHR23526:SF4">
    <property type="entry name" value="INTEGRAL MEMBRANE TRANSPORT PROTEIN"/>
    <property type="match status" value="1"/>
</dbReference>
<keyword evidence="4 6" id="KW-1133">Transmembrane helix</keyword>
<dbReference type="InterPro" id="IPR001958">
    <property type="entry name" value="Tet-R_TetA/multi-R_MdtG-like"/>
</dbReference>
<feature type="transmembrane region" description="Helical" evidence="6">
    <location>
        <begin position="300"/>
        <end position="333"/>
    </location>
</feature>
<evidence type="ECO:0000256" key="5">
    <source>
        <dbReference type="ARBA" id="ARBA00023136"/>
    </source>
</evidence>
<feature type="transmembrane region" description="Helical" evidence="6">
    <location>
        <begin position="70"/>
        <end position="90"/>
    </location>
</feature>
<dbReference type="PROSITE" id="PS50850">
    <property type="entry name" value="MFS"/>
    <property type="match status" value="1"/>
</dbReference>
<dbReference type="InterPro" id="IPR020846">
    <property type="entry name" value="MFS_dom"/>
</dbReference>
<comment type="subcellular location">
    <subcellularLocation>
        <location evidence="1">Cell membrane</location>
        <topology evidence="1">Multi-pass membrane protein</topology>
    </subcellularLocation>
</comment>
<accession>A0A9X2IQ15</accession>
<dbReference type="AlphaFoldDB" id="A0A9X2IQ15"/>
<dbReference type="PRINTS" id="PR01035">
    <property type="entry name" value="TCRTETA"/>
</dbReference>